<dbReference type="CDD" id="cd02440">
    <property type="entry name" value="AdoMet_MTases"/>
    <property type="match status" value="1"/>
</dbReference>
<dbReference type="EMBL" id="JADGJD010000724">
    <property type="protein sequence ID" value="KAJ3048878.1"/>
    <property type="molecule type" value="Genomic_DNA"/>
</dbReference>
<evidence type="ECO:0000313" key="2">
    <source>
        <dbReference type="Proteomes" id="UP001212841"/>
    </source>
</evidence>
<reference evidence="1" key="1">
    <citation type="submission" date="2020-05" db="EMBL/GenBank/DDBJ databases">
        <title>Phylogenomic resolution of chytrid fungi.</title>
        <authorList>
            <person name="Stajich J.E."/>
            <person name="Amses K."/>
            <person name="Simmons R."/>
            <person name="Seto K."/>
            <person name="Myers J."/>
            <person name="Bonds A."/>
            <person name="Quandt C.A."/>
            <person name="Barry K."/>
            <person name="Liu P."/>
            <person name="Grigoriev I."/>
            <person name="Longcore J.E."/>
            <person name="James T.Y."/>
        </authorList>
    </citation>
    <scope>NUCLEOTIDE SEQUENCE</scope>
    <source>
        <strain evidence="1">JEL0318</strain>
    </source>
</reference>
<dbReference type="Gene3D" id="3.40.50.150">
    <property type="entry name" value="Vaccinia Virus protein VP39"/>
    <property type="match status" value="1"/>
</dbReference>
<evidence type="ECO:0000313" key="1">
    <source>
        <dbReference type="EMBL" id="KAJ3048878.1"/>
    </source>
</evidence>
<proteinExistence type="predicted"/>
<dbReference type="SUPFAM" id="SSF53335">
    <property type="entry name" value="S-adenosyl-L-methionine-dependent methyltransferases"/>
    <property type="match status" value="1"/>
</dbReference>
<dbReference type="AlphaFoldDB" id="A0AAD5S816"/>
<gene>
    <name evidence="1" type="ORF">HK097_010124</name>
</gene>
<organism evidence="1 2">
    <name type="scientific">Rhizophlyctis rosea</name>
    <dbReference type="NCBI Taxonomy" id="64517"/>
    <lineage>
        <taxon>Eukaryota</taxon>
        <taxon>Fungi</taxon>
        <taxon>Fungi incertae sedis</taxon>
        <taxon>Chytridiomycota</taxon>
        <taxon>Chytridiomycota incertae sedis</taxon>
        <taxon>Chytridiomycetes</taxon>
        <taxon>Rhizophlyctidales</taxon>
        <taxon>Rhizophlyctidaceae</taxon>
        <taxon>Rhizophlyctis</taxon>
    </lineage>
</organism>
<comment type="caution">
    <text evidence="1">The sequence shown here is derived from an EMBL/GenBank/DDBJ whole genome shotgun (WGS) entry which is preliminary data.</text>
</comment>
<dbReference type="InterPro" id="IPR029063">
    <property type="entry name" value="SAM-dependent_MTases_sf"/>
</dbReference>
<keyword evidence="2" id="KW-1185">Reference proteome</keyword>
<dbReference type="PANTHER" id="PTHR44068">
    <property type="entry name" value="ZGC:194242"/>
    <property type="match status" value="1"/>
</dbReference>
<evidence type="ECO:0008006" key="3">
    <source>
        <dbReference type="Google" id="ProtNLM"/>
    </source>
</evidence>
<dbReference type="Pfam" id="PF01209">
    <property type="entry name" value="Ubie_methyltran"/>
    <property type="match status" value="1"/>
</dbReference>
<dbReference type="Proteomes" id="UP001212841">
    <property type="component" value="Unassembled WGS sequence"/>
</dbReference>
<protein>
    <recommendedName>
        <fullName evidence="3">Methyltransferase domain-containing protein</fullName>
    </recommendedName>
</protein>
<sequence length="299" mass="32787">MNPMTSTDWSSHARRYNSRGGQALSMPMLEAAFSKHFFPILDAYLADPTTTKPLQILCLCGGTAPETVLLCKRYDTSQIHVITTDNAEGMVQVARDTIEGGGFGDRAEARIMDAMNIDAPASSFDIVCLILGPMLLPDAAKCFRDAFRVLKPGGKFFTLTPGRFDIHDVMANAKKVVMEKAGRGDAFRNIFEENVRQKWGTVEALEGKLGEVGLFVDVKARLDGAELPVPSEEDVDDMLESMFTNPGVSALYKSGLSDQEFQEWQAAVRAEIRRRRAGSLGTYSMRMEACSASASKPPE</sequence>
<dbReference type="PANTHER" id="PTHR44068:SF11">
    <property type="entry name" value="GERANYL DIPHOSPHATE 2-C-METHYLTRANSFERASE"/>
    <property type="match status" value="1"/>
</dbReference>
<dbReference type="InterPro" id="IPR050447">
    <property type="entry name" value="Erg6_SMT_methyltransf"/>
</dbReference>
<name>A0AAD5S816_9FUNG</name>
<accession>A0AAD5S816</accession>